<dbReference type="Proteomes" id="UP000635565">
    <property type="component" value="Unassembled WGS sequence"/>
</dbReference>
<reference evidence="1 2" key="1">
    <citation type="journal article" date="2021" name="Int. J. Syst. Evol. Microbiol.">
        <title>Reticulibacter mediterranei gen. nov., sp. nov., within the new family Reticulibacteraceae fam. nov., and Ktedonospora formicarum gen. nov., sp. nov., Ktedonobacter robiniae sp. nov., Dictyobacter formicarum sp. nov. and Dictyobacter arantiisoli sp. nov., belonging to the class Ktedonobacteria.</title>
        <authorList>
            <person name="Yabe S."/>
            <person name="Zheng Y."/>
            <person name="Wang C.M."/>
            <person name="Sakai Y."/>
            <person name="Abe K."/>
            <person name="Yokota A."/>
            <person name="Donadio S."/>
            <person name="Cavaletti L."/>
            <person name="Monciardini P."/>
        </authorList>
    </citation>
    <scope>NUCLEOTIDE SEQUENCE [LARGE SCALE GENOMIC DNA]</scope>
    <source>
        <strain evidence="1 2">SOSP1-9</strain>
    </source>
</reference>
<protein>
    <submittedName>
        <fullName evidence="1">Uncharacterized protein</fullName>
    </submittedName>
</protein>
<keyword evidence="2" id="KW-1185">Reference proteome</keyword>
<accession>A0ABQ3V901</accession>
<proteinExistence type="predicted"/>
<evidence type="ECO:0000313" key="1">
    <source>
        <dbReference type="EMBL" id="GHO82454.1"/>
    </source>
</evidence>
<name>A0ABQ3V901_9CHLR</name>
<organism evidence="1 2">
    <name type="scientific">Dictyobacter formicarum</name>
    <dbReference type="NCBI Taxonomy" id="2778368"/>
    <lineage>
        <taxon>Bacteria</taxon>
        <taxon>Bacillati</taxon>
        <taxon>Chloroflexota</taxon>
        <taxon>Ktedonobacteria</taxon>
        <taxon>Ktedonobacterales</taxon>
        <taxon>Dictyobacteraceae</taxon>
        <taxon>Dictyobacter</taxon>
    </lineage>
</organism>
<comment type="caution">
    <text evidence="1">The sequence shown here is derived from an EMBL/GenBank/DDBJ whole genome shotgun (WGS) entry which is preliminary data.</text>
</comment>
<evidence type="ECO:0000313" key="2">
    <source>
        <dbReference type="Proteomes" id="UP000635565"/>
    </source>
</evidence>
<gene>
    <name evidence="1" type="ORF">KSZ_04600</name>
</gene>
<sequence>MTFSTLSLLMPLLAFTFMGMTFVNSANVGVQPIATQLIVADSDGRCAELCGPPPPDQTDFMS</sequence>
<dbReference type="EMBL" id="BNJJ01000001">
    <property type="protein sequence ID" value="GHO82454.1"/>
    <property type="molecule type" value="Genomic_DNA"/>
</dbReference>